<comment type="caution">
    <text evidence="7">The sequence shown here is derived from an EMBL/GenBank/DDBJ whole genome shotgun (WGS) entry which is preliminary data.</text>
</comment>
<dbReference type="InterPro" id="IPR013785">
    <property type="entry name" value="Aldolase_TIM"/>
</dbReference>
<dbReference type="InterPro" id="IPR000741">
    <property type="entry name" value="FBA_I"/>
</dbReference>
<keyword evidence="5" id="KW-0324">Glycolysis</keyword>
<proteinExistence type="inferred from homology"/>
<dbReference type="Pfam" id="PF00274">
    <property type="entry name" value="Glycolytic"/>
    <property type="match status" value="1"/>
</dbReference>
<evidence type="ECO:0000256" key="1">
    <source>
        <dbReference type="ARBA" id="ARBA00000441"/>
    </source>
</evidence>
<comment type="similarity">
    <text evidence="3">Belongs to the class I fructose-bisphosphate aldolase family.</text>
</comment>
<reference evidence="7 8" key="1">
    <citation type="submission" date="2022-12" db="EMBL/GenBank/DDBJ databases">
        <title>Chromosome-scale assembly of the Ensete ventricosum genome.</title>
        <authorList>
            <person name="Dussert Y."/>
            <person name="Stocks J."/>
            <person name="Wendawek A."/>
            <person name="Woldeyes F."/>
            <person name="Nichols R.A."/>
            <person name="Borrell J.S."/>
        </authorList>
    </citation>
    <scope>NUCLEOTIDE SEQUENCE [LARGE SCALE GENOMIC DNA]</scope>
    <source>
        <strain evidence="8">cv. Maze</strain>
        <tissue evidence="7">Seeds</tissue>
    </source>
</reference>
<dbReference type="Proteomes" id="UP001222027">
    <property type="component" value="Unassembled WGS sequence"/>
</dbReference>
<comment type="catalytic activity">
    <reaction evidence="1">
        <text>beta-D-fructose 1,6-bisphosphate = D-glyceraldehyde 3-phosphate + dihydroxyacetone phosphate</text>
        <dbReference type="Rhea" id="RHEA:14729"/>
        <dbReference type="ChEBI" id="CHEBI:32966"/>
        <dbReference type="ChEBI" id="CHEBI:57642"/>
        <dbReference type="ChEBI" id="CHEBI:59776"/>
        <dbReference type="EC" id="4.1.2.13"/>
    </reaction>
</comment>
<dbReference type="Gene3D" id="3.20.20.70">
    <property type="entry name" value="Aldolase class I"/>
    <property type="match status" value="1"/>
</dbReference>
<keyword evidence="8" id="KW-1185">Reference proteome</keyword>
<comment type="pathway">
    <text evidence="2">Carbohydrate degradation; glycolysis; D-glyceraldehyde 3-phosphate and glycerone phosphate from D-glucose: step 4/4.</text>
</comment>
<keyword evidence="6" id="KW-0456">Lyase</keyword>
<evidence type="ECO:0000256" key="3">
    <source>
        <dbReference type="ARBA" id="ARBA00010387"/>
    </source>
</evidence>
<dbReference type="EMBL" id="JAQQAF010000002">
    <property type="protein sequence ID" value="KAJ8504753.1"/>
    <property type="molecule type" value="Genomic_DNA"/>
</dbReference>
<name>A0AAV8RH28_ENSVE</name>
<organism evidence="7 8">
    <name type="scientific">Ensete ventricosum</name>
    <name type="common">Abyssinian banana</name>
    <name type="synonym">Musa ensete</name>
    <dbReference type="NCBI Taxonomy" id="4639"/>
    <lineage>
        <taxon>Eukaryota</taxon>
        <taxon>Viridiplantae</taxon>
        <taxon>Streptophyta</taxon>
        <taxon>Embryophyta</taxon>
        <taxon>Tracheophyta</taxon>
        <taxon>Spermatophyta</taxon>
        <taxon>Magnoliopsida</taxon>
        <taxon>Liliopsida</taxon>
        <taxon>Zingiberales</taxon>
        <taxon>Musaceae</taxon>
        <taxon>Ensete</taxon>
    </lineage>
</organism>
<evidence type="ECO:0000256" key="2">
    <source>
        <dbReference type="ARBA" id="ARBA00004714"/>
    </source>
</evidence>
<dbReference type="GO" id="GO:0006096">
    <property type="term" value="P:glycolytic process"/>
    <property type="evidence" value="ECO:0007669"/>
    <property type="project" value="UniProtKB-KW"/>
</dbReference>
<dbReference type="EC" id="4.1.2.13" evidence="4"/>
<evidence type="ECO:0000256" key="6">
    <source>
        <dbReference type="ARBA" id="ARBA00023239"/>
    </source>
</evidence>
<evidence type="ECO:0000256" key="5">
    <source>
        <dbReference type="ARBA" id="ARBA00023152"/>
    </source>
</evidence>
<evidence type="ECO:0000313" key="7">
    <source>
        <dbReference type="EMBL" id="KAJ8504753.1"/>
    </source>
</evidence>
<gene>
    <name evidence="7" type="ORF">OPV22_005639</name>
</gene>
<dbReference type="SUPFAM" id="SSF51569">
    <property type="entry name" value="Aldolase"/>
    <property type="match status" value="1"/>
</dbReference>
<evidence type="ECO:0000313" key="8">
    <source>
        <dbReference type="Proteomes" id="UP001222027"/>
    </source>
</evidence>
<evidence type="ECO:0000256" key="4">
    <source>
        <dbReference type="ARBA" id="ARBA00013068"/>
    </source>
</evidence>
<dbReference type="GO" id="GO:0004332">
    <property type="term" value="F:fructose-bisphosphate aldolase activity"/>
    <property type="evidence" value="ECO:0007669"/>
    <property type="project" value="UniProtKB-EC"/>
</dbReference>
<accession>A0AAV8RH28</accession>
<protein>
    <recommendedName>
        <fullName evidence="4">fructose-bisphosphate aldolase</fullName>
        <ecNumber evidence="4">4.1.2.13</ecNumber>
    </recommendedName>
</protein>
<dbReference type="AlphaFoldDB" id="A0AAV8RH28"/>
<dbReference type="PANTHER" id="PTHR11627">
    <property type="entry name" value="FRUCTOSE-BISPHOSPHATE ALDOLASE"/>
    <property type="match status" value="1"/>
</dbReference>
<sequence>MASASLLKSSPIIEKSEWVKGAALRHPFASVADRSHPATSLAFRAASSYADELVKTAKTIASPGRDILAMDESNVTCGKRLASIGLENTEANRQACRTLLVTAPGLGNYVSGAIRFEETLYQFTTDGRKMVDVLRSSLRTSCLESRLTRWAGAIHQFIN</sequence>